<evidence type="ECO:0000256" key="2">
    <source>
        <dbReference type="ARBA" id="ARBA00022857"/>
    </source>
</evidence>
<protein>
    <submittedName>
        <fullName evidence="4">Short-chain dehydrogenase</fullName>
    </submittedName>
</protein>
<dbReference type="GO" id="GO:0016491">
    <property type="term" value="F:oxidoreductase activity"/>
    <property type="evidence" value="ECO:0007669"/>
    <property type="project" value="UniProtKB-KW"/>
</dbReference>
<sequence>MSQFFARNTILQSFWIPNPVLTEENLPDQTGKVHIITGGYSGVGKELTSILYQHHATVYVAGRSQEKASKAFQEIKTKNPSSRGRLEFLSLDFSDLTTIKAAVDDFTSREKRLDVLVNNAGVMTPPSGSRGKQGHELQIVTNCLAPFLLTKSLIPILRQTAAQSAPGSVRITWASSLVANLLSPAGGVRLDDDGAPMVASNQQNNYAQSKAANNLYAAEFSRRYSSDGILSVSFNPGNLGTDLQRHLDPLSKLTAVLISHPARYGAYTELYAGWSPDIKLEDGGMFVIPWGRNGNDVLRRDLQKSIEDCKTDENSVARRFWLWSDEQTARFA</sequence>
<organism evidence="4 5">
    <name type="scientific">Moelleriella libera RCEF 2490</name>
    <dbReference type="NCBI Taxonomy" id="1081109"/>
    <lineage>
        <taxon>Eukaryota</taxon>
        <taxon>Fungi</taxon>
        <taxon>Dikarya</taxon>
        <taxon>Ascomycota</taxon>
        <taxon>Pezizomycotina</taxon>
        <taxon>Sordariomycetes</taxon>
        <taxon>Hypocreomycetidae</taxon>
        <taxon>Hypocreales</taxon>
        <taxon>Clavicipitaceae</taxon>
        <taxon>Moelleriella</taxon>
    </lineage>
</organism>
<dbReference type="OrthoDB" id="191139at2759"/>
<evidence type="ECO:0000256" key="1">
    <source>
        <dbReference type="ARBA" id="ARBA00006484"/>
    </source>
</evidence>
<proteinExistence type="inferred from homology"/>
<accession>A0A168E330</accession>
<dbReference type="InterPro" id="IPR036291">
    <property type="entry name" value="NAD(P)-bd_dom_sf"/>
</dbReference>
<dbReference type="EMBL" id="AZGY01000005">
    <property type="protein sequence ID" value="KZZ98365.1"/>
    <property type="molecule type" value="Genomic_DNA"/>
</dbReference>
<comment type="similarity">
    <text evidence="1">Belongs to the short-chain dehydrogenases/reductases (SDR) family.</text>
</comment>
<dbReference type="PRINTS" id="PR00081">
    <property type="entry name" value="GDHRDH"/>
</dbReference>
<evidence type="ECO:0000256" key="3">
    <source>
        <dbReference type="ARBA" id="ARBA00023002"/>
    </source>
</evidence>
<keyword evidence="2" id="KW-0521">NADP</keyword>
<dbReference type="SUPFAM" id="SSF51735">
    <property type="entry name" value="NAD(P)-binding Rossmann-fold domains"/>
    <property type="match status" value="1"/>
</dbReference>
<name>A0A168E330_9HYPO</name>
<dbReference type="Gene3D" id="3.40.50.720">
    <property type="entry name" value="NAD(P)-binding Rossmann-like Domain"/>
    <property type="match status" value="1"/>
</dbReference>
<dbReference type="Pfam" id="PF00106">
    <property type="entry name" value="adh_short"/>
    <property type="match status" value="1"/>
</dbReference>
<reference evidence="4 5" key="1">
    <citation type="journal article" date="2016" name="Genome Biol. Evol.">
        <title>Divergent and convergent evolution of fungal pathogenicity.</title>
        <authorList>
            <person name="Shang Y."/>
            <person name="Xiao G."/>
            <person name="Zheng P."/>
            <person name="Cen K."/>
            <person name="Zhan S."/>
            <person name="Wang C."/>
        </authorList>
    </citation>
    <scope>NUCLEOTIDE SEQUENCE [LARGE SCALE GENOMIC DNA]</scope>
    <source>
        <strain evidence="4 5">RCEF 2490</strain>
    </source>
</reference>
<comment type="caution">
    <text evidence="4">The sequence shown here is derived from an EMBL/GenBank/DDBJ whole genome shotgun (WGS) entry which is preliminary data.</text>
</comment>
<dbReference type="AlphaFoldDB" id="A0A168E330"/>
<dbReference type="InterPro" id="IPR002347">
    <property type="entry name" value="SDR_fam"/>
</dbReference>
<keyword evidence="3" id="KW-0560">Oxidoreductase</keyword>
<dbReference type="Proteomes" id="UP000078544">
    <property type="component" value="Unassembled WGS sequence"/>
</dbReference>
<keyword evidence="5" id="KW-1185">Reference proteome</keyword>
<evidence type="ECO:0000313" key="4">
    <source>
        <dbReference type="EMBL" id="KZZ98365.1"/>
    </source>
</evidence>
<dbReference type="PANTHER" id="PTHR24320:SF236">
    <property type="entry name" value="SHORT-CHAIN DEHYDROGENASE-RELATED"/>
    <property type="match status" value="1"/>
</dbReference>
<evidence type="ECO:0000313" key="5">
    <source>
        <dbReference type="Proteomes" id="UP000078544"/>
    </source>
</evidence>
<dbReference type="PANTHER" id="PTHR24320">
    <property type="entry name" value="RETINOL DEHYDROGENASE"/>
    <property type="match status" value="1"/>
</dbReference>
<gene>
    <name evidence="4" type="ORF">AAL_02883</name>
</gene>
<dbReference type="STRING" id="1081109.A0A168E330"/>